<feature type="transmembrane region" description="Helical" evidence="1">
    <location>
        <begin position="55"/>
        <end position="72"/>
    </location>
</feature>
<feature type="transmembrane region" description="Helical" evidence="1">
    <location>
        <begin position="78"/>
        <end position="95"/>
    </location>
</feature>
<dbReference type="EMBL" id="JANCLT010000009">
    <property type="protein sequence ID" value="MCP8970127.1"/>
    <property type="molecule type" value="Genomic_DNA"/>
</dbReference>
<reference evidence="3" key="1">
    <citation type="submission" date="2022-07" db="EMBL/GenBank/DDBJ databases">
        <authorList>
            <person name="Li W.-J."/>
            <person name="Deng Q.-Q."/>
        </authorList>
    </citation>
    <scope>NUCLEOTIDE SEQUENCE</scope>
    <source>
        <strain evidence="3">SYSU M60031</strain>
    </source>
</reference>
<evidence type="ECO:0008006" key="5">
    <source>
        <dbReference type="Google" id="ProtNLM"/>
    </source>
</evidence>
<gene>
    <name evidence="3" type="ORF">NK662_16520</name>
</gene>
<dbReference type="RefSeq" id="WP_254760044.1">
    <property type="nucleotide sequence ID" value="NZ_JANCLT010000009.1"/>
</dbReference>
<accession>A0AA41X798</accession>
<evidence type="ECO:0000313" key="4">
    <source>
        <dbReference type="Proteomes" id="UP001156102"/>
    </source>
</evidence>
<comment type="caution">
    <text evidence="3">The sequence shown here is derived from an EMBL/GenBank/DDBJ whole genome shotgun (WGS) entry which is preliminary data.</text>
</comment>
<name>A0AA41X798_9BACI</name>
<dbReference type="Pfam" id="PF21900">
    <property type="entry name" value="DUF6920"/>
    <property type="match status" value="1"/>
</dbReference>
<protein>
    <recommendedName>
        <fullName evidence="5">DUF4131 domain-containing protein</fullName>
    </recommendedName>
</protein>
<dbReference type="InterPro" id="IPR054213">
    <property type="entry name" value="DUF6920"/>
</dbReference>
<evidence type="ECO:0000256" key="2">
    <source>
        <dbReference type="SAM" id="SignalP"/>
    </source>
</evidence>
<keyword evidence="1" id="KW-0812">Transmembrane</keyword>
<dbReference type="AlphaFoldDB" id="A0AA41X798"/>
<dbReference type="Proteomes" id="UP001156102">
    <property type="component" value="Unassembled WGS sequence"/>
</dbReference>
<keyword evidence="1" id="KW-1133">Transmembrane helix</keyword>
<feature type="signal peptide" evidence="2">
    <location>
        <begin position="1"/>
        <end position="18"/>
    </location>
</feature>
<feature type="chain" id="PRO_5041352017" description="DUF4131 domain-containing protein" evidence="2">
    <location>
        <begin position="19"/>
        <end position="348"/>
    </location>
</feature>
<evidence type="ECO:0000256" key="1">
    <source>
        <dbReference type="SAM" id="Phobius"/>
    </source>
</evidence>
<evidence type="ECO:0000313" key="3">
    <source>
        <dbReference type="EMBL" id="MCP8970127.1"/>
    </source>
</evidence>
<keyword evidence="2" id="KW-0732">Signal</keyword>
<feature type="transmembrane region" description="Helical" evidence="1">
    <location>
        <begin position="29"/>
        <end position="48"/>
    </location>
</feature>
<proteinExistence type="predicted"/>
<keyword evidence="4" id="KW-1185">Reference proteome</keyword>
<keyword evidence="1" id="KW-0472">Membrane</keyword>
<organism evidence="3 4">
    <name type="scientific">Ectobacillus ponti</name>
    <dbReference type="NCBI Taxonomy" id="2961894"/>
    <lineage>
        <taxon>Bacteria</taxon>
        <taxon>Bacillati</taxon>
        <taxon>Bacillota</taxon>
        <taxon>Bacilli</taxon>
        <taxon>Bacillales</taxon>
        <taxon>Bacillaceae</taxon>
        <taxon>Ectobacillus</taxon>
    </lineage>
</organism>
<sequence length="348" mass="39122">MRFLIIVLLLLHSLAHLAALSQDMSTAAGVGWLMAALLFAGAAVLVFIRKAWWALGLPAVLVSQVLVILFWQDAKLGTVANLLIALAALLHWAQWRFQQETNREIQALLQADAGAEMIVTENMLQELPAPVQRWLQAIGLVGRRSIRSVHLRQHGWMKLKPEQKKWTEAVAEQYTTTAVPAFLWQARMKFLPFLHVSGRDLFQGGHGSMIIQLASLLPVARVSHNAKVDQSSLQRYLMELPWYPSAALQPYITWEGIDHTSAKATMTYNDVSGSATFLFSEAGELQEIHAWRYKDSDEQAVPMECVGAVREQKVMDGIRVPTKLDISWLLPQGPFTWYRLEISGLAYK</sequence>